<evidence type="ECO:0000256" key="1">
    <source>
        <dbReference type="ARBA" id="ARBA00004123"/>
    </source>
</evidence>
<dbReference type="Proteomes" id="UP000663887">
    <property type="component" value="Unassembled WGS sequence"/>
</dbReference>
<reference evidence="8" key="1">
    <citation type="submission" date="2021-02" db="EMBL/GenBank/DDBJ databases">
        <authorList>
            <person name="Nowell W R."/>
        </authorList>
    </citation>
    <scope>NUCLEOTIDE SEQUENCE</scope>
</reference>
<evidence type="ECO:0000256" key="4">
    <source>
        <dbReference type="ARBA" id="ARBA00022833"/>
    </source>
</evidence>
<gene>
    <name evidence="8" type="ORF">XDN619_LOCUS27826</name>
</gene>
<name>A0A816XHU4_9BILA</name>
<keyword evidence="3" id="KW-0863">Zinc-finger</keyword>
<dbReference type="GO" id="GO:0046983">
    <property type="term" value="F:protein dimerization activity"/>
    <property type="evidence" value="ECO:0007669"/>
    <property type="project" value="InterPro"/>
</dbReference>
<dbReference type="GO" id="GO:0008270">
    <property type="term" value="F:zinc ion binding"/>
    <property type="evidence" value="ECO:0007669"/>
    <property type="project" value="UniProtKB-KW"/>
</dbReference>
<dbReference type="Pfam" id="PF10683">
    <property type="entry name" value="DBD_Tnp_Hermes"/>
    <property type="match status" value="1"/>
</dbReference>
<evidence type="ECO:0000256" key="2">
    <source>
        <dbReference type="ARBA" id="ARBA00022723"/>
    </source>
</evidence>
<dbReference type="InterPro" id="IPR018473">
    <property type="entry name" value="Hermes_transposase_DNA-db"/>
</dbReference>
<dbReference type="Pfam" id="PF05699">
    <property type="entry name" value="Dimer_Tnp_hAT"/>
    <property type="match status" value="1"/>
</dbReference>
<accession>A0A816XHU4</accession>
<dbReference type="InterPro" id="IPR052035">
    <property type="entry name" value="ZnF_BED_domain_contain"/>
</dbReference>
<dbReference type="PANTHER" id="PTHR46481">
    <property type="entry name" value="ZINC FINGER BED DOMAIN-CONTAINING PROTEIN 4"/>
    <property type="match status" value="1"/>
</dbReference>
<dbReference type="PANTHER" id="PTHR46481:SF10">
    <property type="entry name" value="ZINC FINGER BED DOMAIN-CONTAINING PROTEIN 39"/>
    <property type="match status" value="1"/>
</dbReference>
<evidence type="ECO:0000313" key="9">
    <source>
        <dbReference type="Proteomes" id="UP000663887"/>
    </source>
</evidence>
<dbReference type="Gene3D" id="1.10.10.1070">
    <property type="entry name" value="Zinc finger, BED domain-containing"/>
    <property type="match status" value="1"/>
</dbReference>
<feature type="domain" description="Hermes trasposase DNA-binding" evidence="7">
    <location>
        <begin position="78"/>
        <end position="130"/>
    </location>
</feature>
<evidence type="ECO:0000259" key="6">
    <source>
        <dbReference type="Pfam" id="PF05699"/>
    </source>
</evidence>
<comment type="subcellular location">
    <subcellularLocation>
        <location evidence="1">Nucleus</location>
    </subcellularLocation>
</comment>
<dbReference type="SUPFAM" id="SSF53098">
    <property type="entry name" value="Ribonuclease H-like"/>
    <property type="match status" value="1"/>
</dbReference>
<evidence type="ECO:0000256" key="5">
    <source>
        <dbReference type="ARBA" id="ARBA00023242"/>
    </source>
</evidence>
<keyword evidence="4" id="KW-0862">Zinc</keyword>
<evidence type="ECO:0000313" key="8">
    <source>
        <dbReference type="EMBL" id="CAF2146395.1"/>
    </source>
</evidence>
<dbReference type="SUPFAM" id="SSF140996">
    <property type="entry name" value="Hermes dimerisation domain"/>
    <property type="match status" value="1"/>
</dbReference>
<dbReference type="AlphaFoldDB" id="A0A816XHU4"/>
<organism evidence="8 9">
    <name type="scientific">Rotaria magnacalcarata</name>
    <dbReference type="NCBI Taxonomy" id="392030"/>
    <lineage>
        <taxon>Eukaryota</taxon>
        <taxon>Metazoa</taxon>
        <taxon>Spiralia</taxon>
        <taxon>Gnathifera</taxon>
        <taxon>Rotifera</taxon>
        <taxon>Eurotatoria</taxon>
        <taxon>Bdelloidea</taxon>
        <taxon>Philodinida</taxon>
        <taxon>Philodinidae</taxon>
        <taxon>Rotaria</taxon>
    </lineage>
</organism>
<dbReference type="InterPro" id="IPR008906">
    <property type="entry name" value="HATC_C_dom"/>
</dbReference>
<evidence type="ECO:0000259" key="7">
    <source>
        <dbReference type="Pfam" id="PF10683"/>
    </source>
</evidence>
<evidence type="ECO:0000256" key="3">
    <source>
        <dbReference type="ARBA" id="ARBA00022771"/>
    </source>
</evidence>
<protein>
    <recommendedName>
        <fullName evidence="10">HAT C-terminal dimerisation domain-containing protein</fullName>
    </recommendedName>
</protein>
<sequence length="303" mass="34066">IIVINGVEQQFVSCDRCKKLLIYRQRDGTTSMAKHKRACYGSLTTSNGCVDNQSNVTEYYASSKCSEIPKRIKEKVKLTCTEFTALDCRAFELVPGEDFLKIVHTISDAGRCFSHLARVNVNELIPSPITINRNVDLESLAAIDKDLLEELCIFIKLFDQAINQLSDENKPTIHQVIPILQLLINHCEITLDDSDGLKDVKHFVAQVVTNAITINKPRLTTCDPSSSPPQTVSLEDLLGRCFDQPQLVVKVDNEVDDYMALDTFLNEKEDVLLFWKDHSNKFPMLSSIVQDLYAIPASNTVVE</sequence>
<feature type="domain" description="HAT C-terminal dimerisation" evidence="6">
    <location>
        <begin position="254"/>
        <end position="301"/>
    </location>
</feature>
<proteinExistence type="predicted"/>
<dbReference type="GO" id="GO:0005634">
    <property type="term" value="C:nucleus"/>
    <property type="evidence" value="ECO:0007669"/>
    <property type="project" value="UniProtKB-SubCell"/>
</dbReference>
<keyword evidence="2" id="KW-0479">Metal-binding</keyword>
<feature type="non-terminal residue" evidence="8">
    <location>
        <position position="1"/>
    </location>
</feature>
<evidence type="ECO:0008006" key="10">
    <source>
        <dbReference type="Google" id="ProtNLM"/>
    </source>
</evidence>
<keyword evidence="5" id="KW-0539">Nucleus</keyword>
<dbReference type="EMBL" id="CAJNRG010013218">
    <property type="protein sequence ID" value="CAF2146395.1"/>
    <property type="molecule type" value="Genomic_DNA"/>
</dbReference>
<comment type="caution">
    <text evidence="8">The sequence shown here is derived from an EMBL/GenBank/DDBJ whole genome shotgun (WGS) entry which is preliminary data.</text>
</comment>
<dbReference type="InterPro" id="IPR012337">
    <property type="entry name" value="RNaseH-like_sf"/>
</dbReference>